<proteinExistence type="predicted"/>
<reference evidence="5 6" key="1">
    <citation type="submission" date="2018-05" db="EMBL/GenBank/DDBJ databases">
        <title>Antimicrobial susceptibility testing and genomic analysis of Arcobacter skirrowii strains and one Arcobacter butzleri isolated from German poultry farms.</title>
        <authorList>
            <person name="Haenel I."/>
            <person name="Hotzel H."/>
            <person name="Tomaso H."/>
            <person name="Busch A."/>
        </authorList>
    </citation>
    <scope>NUCLEOTIDE SEQUENCE [LARGE SCALE GENOMIC DNA]</scope>
    <source>
        <strain evidence="6">v</strain>
    </source>
</reference>
<feature type="transmembrane region" description="Helical" evidence="1">
    <location>
        <begin position="12"/>
        <end position="30"/>
    </location>
</feature>
<dbReference type="InterPro" id="IPR043128">
    <property type="entry name" value="Rev_trsase/Diguanyl_cyclase"/>
</dbReference>
<evidence type="ECO:0000259" key="3">
    <source>
        <dbReference type="PROSITE" id="PS50113"/>
    </source>
</evidence>
<keyword evidence="1" id="KW-0812">Transmembrane</keyword>
<dbReference type="PANTHER" id="PTHR46663">
    <property type="entry name" value="DIGUANYLATE CYCLASE DGCT-RELATED"/>
    <property type="match status" value="1"/>
</dbReference>
<dbReference type="Gene3D" id="3.30.450.40">
    <property type="match status" value="1"/>
</dbReference>
<protein>
    <submittedName>
        <fullName evidence="5">Diguanylate cyclase</fullName>
    </submittedName>
</protein>
<dbReference type="InterPro" id="IPR029016">
    <property type="entry name" value="GAF-like_dom_sf"/>
</dbReference>
<dbReference type="NCBIfam" id="TIGR00254">
    <property type="entry name" value="GGDEF"/>
    <property type="match status" value="1"/>
</dbReference>
<dbReference type="RefSeq" id="WP_109158509.1">
    <property type="nucleotide sequence ID" value="NZ_QEYI01000004.1"/>
</dbReference>
<feature type="domain" description="PAS" evidence="2">
    <location>
        <begin position="246"/>
        <end position="302"/>
    </location>
</feature>
<name>A0A2U2C0E7_9BACT</name>
<comment type="caution">
    <text evidence="5">The sequence shown here is derived from an EMBL/GenBank/DDBJ whole genome shotgun (WGS) entry which is preliminary data.</text>
</comment>
<dbReference type="Pfam" id="PF13185">
    <property type="entry name" value="GAF_2"/>
    <property type="match status" value="1"/>
</dbReference>
<dbReference type="CDD" id="cd01949">
    <property type="entry name" value="GGDEF"/>
    <property type="match status" value="1"/>
</dbReference>
<dbReference type="NCBIfam" id="TIGR00229">
    <property type="entry name" value="sensory_box"/>
    <property type="match status" value="1"/>
</dbReference>
<dbReference type="STRING" id="28200.GCA_001572935_00879"/>
<dbReference type="PROSITE" id="PS50113">
    <property type="entry name" value="PAC"/>
    <property type="match status" value="1"/>
</dbReference>
<organism evidence="5 6">
    <name type="scientific">Aliarcobacter skirrowii</name>
    <dbReference type="NCBI Taxonomy" id="28200"/>
    <lineage>
        <taxon>Bacteria</taxon>
        <taxon>Pseudomonadati</taxon>
        <taxon>Campylobacterota</taxon>
        <taxon>Epsilonproteobacteria</taxon>
        <taxon>Campylobacterales</taxon>
        <taxon>Arcobacteraceae</taxon>
        <taxon>Aliarcobacter</taxon>
    </lineage>
</organism>
<evidence type="ECO:0000313" key="5">
    <source>
        <dbReference type="EMBL" id="PWE21201.1"/>
    </source>
</evidence>
<gene>
    <name evidence="5" type="ORF">DF188_06750</name>
</gene>
<feature type="transmembrane region" description="Helical" evidence="1">
    <location>
        <begin position="36"/>
        <end position="59"/>
    </location>
</feature>
<feature type="domain" description="PAC" evidence="3">
    <location>
        <begin position="319"/>
        <end position="371"/>
    </location>
</feature>
<dbReference type="InterPro" id="IPR000160">
    <property type="entry name" value="GGDEF_dom"/>
</dbReference>
<feature type="domain" description="GGDEF" evidence="4">
    <location>
        <begin position="403"/>
        <end position="539"/>
    </location>
</feature>
<dbReference type="PROSITE" id="PS50887">
    <property type="entry name" value="GGDEF"/>
    <property type="match status" value="1"/>
</dbReference>
<evidence type="ECO:0000259" key="4">
    <source>
        <dbReference type="PROSITE" id="PS50887"/>
    </source>
</evidence>
<dbReference type="InterPro" id="IPR000014">
    <property type="entry name" value="PAS"/>
</dbReference>
<dbReference type="SMART" id="SM00091">
    <property type="entry name" value="PAS"/>
    <property type="match status" value="1"/>
</dbReference>
<dbReference type="EMBL" id="QEYI01000004">
    <property type="protein sequence ID" value="PWE21201.1"/>
    <property type="molecule type" value="Genomic_DNA"/>
</dbReference>
<sequence>MLANRIFIKTFTIFLIPLIIALILNINLFYNSSTTIENIVSIILFIFIFILFVYSFLVLKNMGSKQEKRFLDAHKHQNIYKTLNLLNKMLPKLDKKDMTFSQICEILSKNKNISFNFIYDIDKKELISQKTVQKEYLENRATKKDFVSETLVSQIIKSGESLVVNILKDEKKSIFYGKTDEFNLNSLLAIPIKKFDKTVGVLVIYSHFEDFFDEDIKNIFEKLVLDITALLEKLELKEQKRRQEEELKLTSYAFEESFVPMIITDKRNNIIKANHAFLKIMGYERADILGKNPRIFKTAHQDFTSAKRLWDNLLSKGYWSGEVYNRKANGEIIALKGTITVVKNSEGQITNFIGQYMDISEQKDKEKVLQYQATHDNLTGLPNRLLLTDRIEHAITRTLRHKIYGGLIFIDLDNFKEVNDTLGHDIGDILLITVAHKIKKCVRDEDTVARIGGDEFIVLIDNVGSNSDDARKNINFIAQKIKDSLNSITHIEGHTNVSTPSIGITLFHDASVSVQDIIKQADTAMYSAKKQGKNSIEFF</sequence>
<dbReference type="Proteomes" id="UP000245014">
    <property type="component" value="Unassembled WGS sequence"/>
</dbReference>
<accession>A0A2U2C0E7</accession>
<dbReference type="CDD" id="cd00130">
    <property type="entry name" value="PAS"/>
    <property type="match status" value="1"/>
</dbReference>
<dbReference type="GO" id="GO:0003824">
    <property type="term" value="F:catalytic activity"/>
    <property type="evidence" value="ECO:0007669"/>
    <property type="project" value="UniProtKB-ARBA"/>
</dbReference>
<dbReference type="Pfam" id="PF00990">
    <property type="entry name" value="GGDEF"/>
    <property type="match status" value="1"/>
</dbReference>
<dbReference type="AlphaFoldDB" id="A0A2U2C0E7"/>
<dbReference type="SMART" id="SM00267">
    <property type="entry name" value="GGDEF"/>
    <property type="match status" value="1"/>
</dbReference>
<evidence type="ECO:0000259" key="2">
    <source>
        <dbReference type="PROSITE" id="PS50112"/>
    </source>
</evidence>
<dbReference type="SMART" id="SM00086">
    <property type="entry name" value="PAC"/>
    <property type="match status" value="1"/>
</dbReference>
<keyword evidence="1" id="KW-0472">Membrane</keyword>
<dbReference type="InterPro" id="IPR035965">
    <property type="entry name" value="PAS-like_dom_sf"/>
</dbReference>
<dbReference type="InterPro" id="IPR029787">
    <property type="entry name" value="Nucleotide_cyclase"/>
</dbReference>
<dbReference type="PROSITE" id="PS50112">
    <property type="entry name" value="PAS"/>
    <property type="match status" value="1"/>
</dbReference>
<dbReference type="SUPFAM" id="SSF55785">
    <property type="entry name" value="PYP-like sensor domain (PAS domain)"/>
    <property type="match status" value="1"/>
</dbReference>
<dbReference type="PANTHER" id="PTHR46663:SF3">
    <property type="entry name" value="SLL0267 PROTEIN"/>
    <property type="match status" value="1"/>
</dbReference>
<dbReference type="Gene3D" id="3.30.450.20">
    <property type="entry name" value="PAS domain"/>
    <property type="match status" value="1"/>
</dbReference>
<dbReference type="InterPro" id="IPR000700">
    <property type="entry name" value="PAS-assoc_C"/>
</dbReference>
<evidence type="ECO:0000313" key="6">
    <source>
        <dbReference type="Proteomes" id="UP000245014"/>
    </source>
</evidence>
<dbReference type="FunFam" id="3.30.70.270:FF:000001">
    <property type="entry name" value="Diguanylate cyclase domain protein"/>
    <property type="match status" value="1"/>
</dbReference>
<dbReference type="Gene3D" id="3.30.70.270">
    <property type="match status" value="1"/>
</dbReference>
<dbReference type="InterPro" id="IPR001610">
    <property type="entry name" value="PAC"/>
</dbReference>
<dbReference type="InterPro" id="IPR052163">
    <property type="entry name" value="DGC-Regulatory_Protein"/>
</dbReference>
<dbReference type="SUPFAM" id="SSF55781">
    <property type="entry name" value="GAF domain-like"/>
    <property type="match status" value="1"/>
</dbReference>
<dbReference type="InterPro" id="IPR003018">
    <property type="entry name" value="GAF"/>
</dbReference>
<evidence type="ECO:0000256" key="1">
    <source>
        <dbReference type="SAM" id="Phobius"/>
    </source>
</evidence>
<dbReference type="Pfam" id="PF13426">
    <property type="entry name" value="PAS_9"/>
    <property type="match status" value="1"/>
</dbReference>
<keyword evidence="1" id="KW-1133">Transmembrane helix</keyword>
<dbReference type="SUPFAM" id="SSF55073">
    <property type="entry name" value="Nucleotide cyclase"/>
    <property type="match status" value="1"/>
</dbReference>